<evidence type="ECO:0000313" key="10">
    <source>
        <dbReference type="Proteomes" id="UP001146351"/>
    </source>
</evidence>
<feature type="region of interest" description="Disordered" evidence="7">
    <location>
        <begin position="753"/>
        <end position="819"/>
    </location>
</feature>
<proteinExistence type="inferred from homology"/>
<protein>
    <recommendedName>
        <fullName evidence="6">Ubiquitin carboxyl-terminal hydrolase</fullName>
        <ecNumber evidence="6">3.4.19.12</ecNumber>
    </recommendedName>
</protein>
<gene>
    <name evidence="9" type="ORF">N7492_004375</name>
</gene>
<feature type="compositionally biased region" description="Basic and acidic residues" evidence="7">
    <location>
        <begin position="754"/>
        <end position="770"/>
    </location>
</feature>
<dbReference type="PROSITE" id="PS00972">
    <property type="entry name" value="USP_1"/>
    <property type="match status" value="1"/>
</dbReference>
<accession>A0A9W9IDN6</accession>
<name>A0A9W9IDN6_9EURO</name>
<comment type="similarity">
    <text evidence="6">Belongs to the peptidase C19 family.</text>
</comment>
<dbReference type="GO" id="GO:0004843">
    <property type="term" value="F:cysteine-type deubiquitinase activity"/>
    <property type="evidence" value="ECO:0007669"/>
    <property type="project" value="UniProtKB-UniRule"/>
</dbReference>
<keyword evidence="10" id="KW-1185">Reference proteome</keyword>
<feature type="region of interest" description="Disordered" evidence="7">
    <location>
        <begin position="206"/>
        <end position="323"/>
    </location>
</feature>
<dbReference type="EC" id="3.4.19.12" evidence="6"/>
<dbReference type="GO" id="GO:0005634">
    <property type="term" value="C:nucleus"/>
    <property type="evidence" value="ECO:0007669"/>
    <property type="project" value="TreeGrafter"/>
</dbReference>
<feature type="region of interest" description="Disordered" evidence="7">
    <location>
        <begin position="1"/>
        <end position="33"/>
    </location>
</feature>
<dbReference type="GO" id="GO:0016579">
    <property type="term" value="P:protein deubiquitination"/>
    <property type="evidence" value="ECO:0007669"/>
    <property type="project" value="InterPro"/>
</dbReference>
<dbReference type="GO" id="GO:0005829">
    <property type="term" value="C:cytosol"/>
    <property type="evidence" value="ECO:0007669"/>
    <property type="project" value="TreeGrafter"/>
</dbReference>
<dbReference type="Pfam" id="PF00443">
    <property type="entry name" value="UCH"/>
    <property type="match status" value="1"/>
</dbReference>
<sequence length="837" mass="92623">MNPNLPAMPHGQPPMPPPRRQPDFPYNPGPPNMRSPPYMAYPPHMNGMNGHMPPAYAPQQFTPWYPPYGHMQLPPRPFQPPYGPMIVSSFPHTQPIMAPNHLPPQSLPMQPRNSTPLQPAMSPSVPAPLLQPEMQEPPVLPVQPQHYPVASPPRWEPKTIPDLKPAFTAPVPWLSVPELPFPARASRQRPRRRAIPAVVEFPPKDGQWIIGHRKGEIQPAQSKVRDSSEPLTPTTSFPQSGDSTQPTTPSSTTKSQAQQIQPKSAVPPVPVVPVVPRRQTTGGSTAATEAPKPTPSTSTETKTKTTRTDEALDDKDSPAPAAPKSWAELLRAKNAAKPAGASAAVDVNPLAITKSESLAHVLSNLGEDVTRYSDKIAFLEPRGLVNTGNMCYMNSVLQILVSCVPFHQFLDYVGRRATHSFQSDVPLIDAMIMFMREFRVIDAAASEEQLKLRLKPTELEQYGEAFVPEFVYEMIRQLPRFRDMRRGHQQDAQEFLGFLLEELHEECDRASNHVAQVQEDQKMGDATTEGWLEVGQKQKSAVTQSSGIIATQSPVTRIFGGKLRSEFKVPGNKTSVTMEPYQPLQLDIGSPEVHNIVDALKGLTKPESIQGDFNSSRGPNVTATKQIFIETLPPVLILHLKRFQYDSITGATQKIWKKVGYPLDLEIPREVFPAHRRNALTAHGGLPKYRLTGVIYHHGKNASGGHYTVDVRRQDGREWIRMDDTVIRRVRSEDVAEAGGEEDPKVLAAALEQQKQDKGTRSNIFDHIDQDDMDSSTDSDKGWSQVNGAGSSGHSSKKSVNGVTPSPGTSSGLRTPLGRFGSRDNRVAYLLFYQRMV</sequence>
<evidence type="ECO:0000256" key="2">
    <source>
        <dbReference type="ARBA" id="ARBA00022670"/>
    </source>
</evidence>
<keyword evidence="2 6" id="KW-0645">Protease</keyword>
<dbReference type="Proteomes" id="UP001146351">
    <property type="component" value="Unassembled WGS sequence"/>
</dbReference>
<comment type="catalytic activity">
    <reaction evidence="1 6">
        <text>Thiol-dependent hydrolysis of ester, thioester, amide, peptide and isopeptide bonds formed by the C-terminal Gly of ubiquitin (a 76-residue protein attached to proteins as an intracellular targeting signal).</text>
        <dbReference type="EC" id="3.4.19.12"/>
    </reaction>
</comment>
<dbReference type="Gene3D" id="3.90.70.10">
    <property type="entry name" value="Cysteine proteinases"/>
    <property type="match status" value="1"/>
</dbReference>
<reference evidence="9" key="1">
    <citation type="submission" date="2022-11" db="EMBL/GenBank/DDBJ databases">
        <authorList>
            <person name="Petersen C."/>
        </authorList>
    </citation>
    <scope>NUCLEOTIDE SEQUENCE</scope>
    <source>
        <strain evidence="9">IBT 21917</strain>
    </source>
</reference>
<dbReference type="OrthoDB" id="429671at2759"/>
<keyword evidence="5 6" id="KW-0788">Thiol protease</keyword>
<dbReference type="InterPro" id="IPR038765">
    <property type="entry name" value="Papain-like_cys_pep_sf"/>
</dbReference>
<evidence type="ECO:0000313" key="9">
    <source>
        <dbReference type="EMBL" id="KAJ5171782.1"/>
    </source>
</evidence>
<dbReference type="PANTHER" id="PTHR24006:SF687">
    <property type="entry name" value="UBIQUITIN CARBOXYL-TERMINAL HYDROLASE 10"/>
    <property type="match status" value="1"/>
</dbReference>
<feature type="compositionally biased region" description="Low complexity" evidence="7">
    <location>
        <begin position="787"/>
        <end position="803"/>
    </location>
</feature>
<feature type="compositionally biased region" description="Basic and acidic residues" evidence="7">
    <location>
        <begin position="301"/>
        <end position="317"/>
    </location>
</feature>
<dbReference type="InterPro" id="IPR028889">
    <property type="entry name" value="USP"/>
</dbReference>
<evidence type="ECO:0000256" key="4">
    <source>
        <dbReference type="ARBA" id="ARBA00022801"/>
    </source>
</evidence>
<evidence type="ECO:0000259" key="8">
    <source>
        <dbReference type="PROSITE" id="PS50235"/>
    </source>
</evidence>
<evidence type="ECO:0000256" key="3">
    <source>
        <dbReference type="ARBA" id="ARBA00022786"/>
    </source>
</evidence>
<dbReference type="EMBL" id="JAPQKO010000003">
    <property type="protein sequence ID" value="KAJ5171782.1"/>
    <property type="molecule type" value="Genomic_DNA"/>
</dbReference>
<dbReference type="PROSITE" id="PS50235">
    <property type="entry name" value="USP_3"/>
    <property type="match status" value="1"/>
</dbReference>
<feature type="compositionally biased region" description="Low complexity" evidence="7">
    <location>
        <begin position="238"/>
        <end position="259"/>
    </location>
</feature>
<dbReference type="PANTHER" id="PTHR24006">
    <property type="entry name" value="UBIQUITIN CARBOXYL-TERMINAL HYDROLASE"/>
    <property type="match status" value="1"/>
</dbReference>
<feature type="domain" description="USP" evidence="8">
    <location>
        <begin position="382"/>
        <end position="756"/>
    </location>
</feature>
<dbReference type="PROSITE" id="PS00973">
    <property type="entry name" value="USP_2"/>
    <property type="match status" value="1"/>
</dbReference>
<dbReference type="CDD" id="cd02257">
    <property type="entry name" value="Peptidase_C19"/>
    <property type="match status" value="1"/>
</dbReference>
<reference evidence="9" key="2">
    <citation type="journal article" date="2023" name="IMA Fungus">
        <title>Comparative genomic study of the Penicillium genus elucidates a diverse pangenome and 15 lateral gene transfer events.</title>
        <authorList>
            <person name="Petersen C."/>
            <person name="Sorensen T."/>
            <person name="Nielsen M.R."/>
            <person name="Sondergaard T.E."/>
            <person name="Sorensen J.L."/>
            <person name="Fitzpatrick D.A."/>
            <person name="Frisvad J.C."/>
            <person name="Nielsen K.L."/>
        </authorList>
    </citation>
    <scope>NUCLEOTIDE SEQUENCE</scope>
    <source>
        <strain evidence="9">IBT 21917</strain>
    </source>
</reference>
<evidence type="ECO:0000256" key="7">
    <source>
        <dbReference type="SAM" id="MobiDB-lite"/>
    </source>
</evidence>
<evidence type="ECO:0000256" key="1">
    <source>
        <dbReference type="ARBA" id="ARBA00000707"/>
    </source>
</evidence>
<dbReference type="InterPro" id="IPR050164">
    <property type="entry name" value="Peptidase_C19"/>
</dbReference>
<evidence type="ECO:0000256" key="5">
    <source>
        <dbReference type="ARBA" id="ARBA00022807"/>
    </source>
</evidence>
<dbReference type="SUPFAM" id="SSF54001">
    <property type="entry name" value="Cysteine proteinases"/>
    <property type="match status" value="1"/>
</dbReference>
<feature type="compositionally biased region" description="Low complexity" evidence="7">
    <location>
        <begin position="284"/>
        <end position="300"/>
    </location>
</feature>
<dbReference type="AlphaFoldDB" id="A0A9W9IDN6"/>
<feature type="compositionally biased region" description="Pro residues" evidence="7">
    <location>
        <begin position="11"/>
        <end position="33"/>
    </location>
</feature>
<evidence type="ECO:0000256" key="6">
    <source>
        <dbReference type="RuleBase" id="RU366025"/>
    </source>
</evidence>
<organism evidence="9 10">
    <name type="scientific">Penicillium capsulatum</name>
    <dbReference type="NCBI Taxonomy" id="69766"/>
    <lineage>
        <taxon>Eukaryota</taxon>
        <taxon>Fungi</taxon>
        <taxon>Dikarya</taxon>
        <taxon>Ascomycota</taxon>
        <taxon>Pezizomycotina</taxon>
        <taxon>Eurotiomycetes</taxon>
        <taxon>Eurotiomycetidae</taxon>
        <taxon>Eurotiales</taxon>
        <taxon>Aspergillaceae</taxon>
        <taxon>Penicillium</taxon>
    </lineage>
</organism>
<comment type="caution">
    <text evidence="9">The sequence shown here is derived from an EMBL/GenBank/DDBJ whole genome shotgun (WGS) entry which is preliminary data.</text>
</comment>
<dbReference type="InterPro" id="IPR018200">
    <property type="entry name" value="USP_CS"/>
</dbReference>
<keyword evidence="3 6" id="KW-0833">Ubl conjugation pathway</keyword>
<keyword evidence="4 6" id="KW-0378">Hydrolase</keyword>
<dbReference type="InterPro" id="IPR001394">
    <property type="entry name" value="Peptidase_C19_UCH"/>
</dbReference>
<dbReference type="GO" id="GO:0006508">
    <property type="term" value="P:proteolysis"/>
    <property type="evidence" value="ECO:0007669"/>
    <property type="project" value="UniProtKB-KW"/>
</dbReference>
<feature type="compositionally biased region" description="Polar residues" evidence="7">
    <location>
        <begin position="804"/>
        <end position="813"/>
    </location>
</feature>